<protein>
    <submittedName>
        <fullName evidence="5">Dapper homolog 3</fullName>
    </submittedName>
</protein>
<feature type="compositionally biased region" description="Basic residues" evidence="3">
    <location>
        <begin position="546"/>
        <end position="559"/>
    </location>
</feature>
<evidence type="ECO:0000256" key="2">
    <source>
        <dbReference type="ARBA" id="ARBA00023054"/>
    </source>
</evidence>
<dbReference type="AlphaFoldDB" id="A0A6J2WUW7"/>
<feature type="compositionally biased region" description="Polar residues" evidence="3">
    <location>
        <begin position="307"/>
        <end position="319"/>
    </location>
</feature>
<dbReference type="PANTHER" id="PTHR15919">
    <property type="entry name" value="DAPPER-RELATED"/>
    <property type="match status" value="1"/>
</dbReference>
<feature type="compositionally biased region" description="Low complexity" evidence="3">
    <location>
        <begin position="584"/>
        <end position="633"/>
    </location>
</feature>
<feature type="region of interest" description="Disordered" evidence="3">
    <location>
        <begin position="295"/>
        <end position="319"/>
    </location>
</feature>
<keyword evidence="2" id="KW-0175">Coiled coil</keyword>
<reference evidence="5" key="1">
    <citation type="submission" date="2025-08" db="UniProtKB">
        <authorList>
            <consortium name="RefSeq"/>
        </authorList>
    </citation>
    <scope>IDENTIFICATION</scope>
</reference>
<sequence>MGTRRSLAKTEDTVIPRKGLSAMHRAFSFPMTAERSRNKERLEASLAGLFELELLKQRQECLVLNALSLGDTVPGRPAWGDLQPPRSPPNAPNRGQDDLTLRRQLCTPWGLMSSLEQQVGELRVDAESASVEPPTDVEDSRPSSGFYELSEGQSPVGLSDSSGFVDISPCNARAIRLAYANDRPKSVGDVFVANREGSLESGARSMVPRSFSAPYPSLEGIAEGVGEDESWPWDPSDVSGVEGEPTAEDYRQAHRVESYILGLIQRRSLPVRPSKPRTSLGPEVRGVVRQSSLCRKEPPFTQEHRNASPNPEGSTWASTSLDEEHYSSMAHAHEDQLSVRYPRPRQAVMAGIRSASLDFPCGGPADPSGSEADSPQRFQSYPTPHSPSSDEQLVNAQYIPAQPCHAPTRATTHRSQAPLKCSRNTYSPERAPPKPRVMSKKCRFTEERAAGKKPGRKACRSQSENSLLGQRGVSERKYNTVERDGVRPSQPKAKRPPAGTTGYRRWRSTLELSQDEAEPPAEQSSRRSRKPRPAPPPYTYVQGPAHHPHHHHHHHHTPHHQADYLERAPICRPEDGYGHPPPGDSESSLSEADSPGSSSLSSDSDESGGLVWPQQLPPQLASQSPSAPSGAPLQPKAFVKIKASHALKKKILRFRTGSLKVMTTV</sequence>
<feature type="compositionally biased region" description="Polar residues" evidence="3">
    <location>
        <begin position="371"/>
        <end position="395"/>
    </location>
</feature>
<accession>A0A6J2WUW7</accession>
<dbReference type="OrthoDB" id="9886203at2759"/>
<evidence type="ECO:0000256" key="3">
    <source>
        <dbReference type="SAM" id="MobiDB-lite"/>
    </source>
</evidence>
<keyword evidence="4" id="KW-1185">Reference proteome</keyword>
<dbReference type="GO" id="GO:0005737">
    <property type="term" value="C:cytoplasm"/>
    <property type="evidence" value="ECO:0007669"/>
    <property type="project" value="TreeGrafter"/>
</dbReference>
<evidence type="ECO:0000256" key="1">
    <source>
        <dbReference type="ARBA" id="ARBA00010807"/>
    </source>
</evidence>
<dbReference type="Proteomes" id="UP000504632">
    <property type="component" value="Chromosome 15"/>
</dbReference>
<proteinExistence type="inferred from homology"/>
<dbReference type="Pfam" id="PF15268">
    <property type="entry name" value="Dapper"/>
    <property type="match status" value="2"/>
</dbReference>
<dbReference type="FunCoup" id="A0A6J2WUW7">
    <property type="interactions" value="8"/>
</dbReference>
<dbReference type="InParanoid" id="A0A6J2WUW7"/>
<dbReference type="InterPro" id="IPR024843">
    <property type="entry name" value="Dapper"/>
</dbReference>
<dbReference type="PANTHER" id="PTHR15919:SF1">
    <property type="entry name" value="DAPPER HOMOLOG 3"/>
    <property type="match status" value="1"/>
</dbReference>
<feature type="compositionally biased region" description="Basic and acidic residues" evidence="3">
    <location>
        <begin position="295"/>
        <end position="306"/>
    </location>
</feature>
<evidence type="ECO:0000313" key="5">
    <source>
        <dbReference type="RefSeq" id="XP_030648063.1"/>
    </source>
</evidence>
<comment type="similarity">
    <text evidence="1">Belongs to the dapper family.</text>
</comment>
<evidence type="ECO:0000313" key="4">
    <source>
        <dbReference type="Proteomes" id="UP000504632"/>
    </source>
</evidence>
<name>A0A6J2WUW7_CHACN</name>
<feature type="region of interest" description="Disordered" evidence="3">
    <location>
        <begin position="356"/>
        <end position="633"/>
    </location>
</feature>
<dbReference type="CTD" id="101884530"/>
<gene>
    <name evidence="5" type="primary">dact3a</name>
</gene>
<dbReference type="RefSeq" id="XP_030648063.1">
    <property type="nucleotide sequence ID" value="XM_030792203.1"/>
</dbReference>
<feature type="region of interest" description="Disordered" evidence="3">
    <location>
        <begin position="74"/>
        <end position="98"/>
    </location>
</feature>
<feature type="compositionally biased region" description="Basic and acidic residues" evidence="3">
    <location>
        <begin position="473"/>
        <end position="486"/>
    </location>
</feature>
<dbReference type="GO" id="GO:0090090">
    <property type="term" value="P:negative regulation of canonical Wnt signaling pathway"/>
    <property type="evidence" value="ECO:0007669"/>
    <property type="project" value="TreeGrafter"/>
</dbReference>
<dbReference type="GeneID" id="115828251"/>
<organism evidence="4 5">
    <name type="scientific">Chanos chanos</name>
    <name type="common">Milkfish</name>
    <name type="synonym">Mugil chanos</name>
    <dbReference type="NCBI Taxonomy" id="29144"/>
    <lineage>
        <taxon>Eukaryota</taxon>
        <taxon>Metazoa</taxon>
        <taxon>Chordata</taxon>
        <taxon>Craniata</taxon>
        <taxon>Vertebrata</taxon>
        <taxon>Euteleostomi</taxon>
        <taxon>Actinopterygii</taxon>
        <taxon>Neopterygii</taxon>
        <taxon>Teleostei</taxon>
        <taxon>Ostariophysi</taxon>
        <taxon>Gonorynchiformes</taxon>
        <taxon>Chanidae</taxon>
        <taxon>Chanos</taxon>
    </lineage>
</organism>
<feature type="region of interest" description="Disordered" evidence="3">
    <location>
        <begin position="123"/>
        <end position="160"/>
    </location>
</feature>